<organism evidence="1 2">
    <name type="scientific">Lyophyllum shimeji</name>
    <name type="common">Hon-shimeji</name>
    <name type="synonym">Tricholoma shimeji</name>
    <dbReference type="NCBI Taxonomy" id="47721"/>
    <lineage>
        <taxon>Eukaryota</taxon>
        <taxon>Fungi</taxon>
        <taxon>Dikarya</taxon>
        <taxon>Basidiomycota</taxon>
        <taxon>Agaricomycotina</taxon>
        <taxon>Agaricomycetes</taxon>
        <taxon>Agaricomycetidae</taxon>
        <taxon>Agaricales</taxon>
        <taxon>Tricholomatineae</taxon>
        <taxon>Lyophyllaceae</taxon>
        <taxon>Lyophyllum</taxon>
    </lineage>
</organism>
<name>A0A9P3UQM5_LYOSH</name>
<accession>A0A9P3UQM5</accession>
<dbReference type="EMBL" id="BRPK01000010">
    <property type="protein sequence ID" value="GLB41412.1"/>
    <property type="molecule type" value="Genomic_DNA"/>
</dbReference>
<proteinExistence type="predicted"/>
<reference evidence="1" key="1">
    <citation type="submission" date="2022-07" db="EMBL/GenBank/DDBJ databases">
        <title>The genome of Lyophyllum shimeji provides insight into the initial evolution of ectomycorrhizal fungal genome.</title>
        <authorList>
            <person name="Kobayashi Y."/>
            <person name="Shibata T."/>
            <person name="Hirakawa H."/>
            <person name="Shigenobu S."/>
            <person name="Nishiyama T."/>
            <person name="Yamada A."/>
            <person name="Hasebe M."/>
            <person name="Kawaguchi M."/>
        </authorList>
    </citation>
    <scope>NUCLEOTIDE SEQUENCE</scope>
    <source>
        <strain evidence="1">AT787</strain>
    </source>
</reference>
<dbReference type="Proteomes" id="UP001063166">
    <property type="component" value="Unassembled WGS sequence"/>
</dbReference>
<sequence length="148" mass="16569">MQAVSSATGLASVLNAIWIALSSICVSGRWTLPTSSCLLCPLDEPTVVFFIPTSLEQGQLERTKFPSTRLAPLLSLSRALTTNRTLYEVPLSFIFNIYERPFRSQRRNPSAVRRASCAGIIPIYWRFLTPDSFGPWLPFILPANESLY</sequence>
<keyword evidence="2" id="KW-1185">Reference proteome</keyword>
<evidence type="ECO:0000313" key="1">
    <source>
        <dbReference type="EMBL" id="GLB41412.1"/>
    </source>
</evidence>
<evidence type="ECO:0000313" key="2">
    <source>
        <dbReference type="Proteomes" id="UP001063166"/>
    </source>
</evidence>
<gene>
    <name evidence="1" type="ORF">LshimejAT787_1000120</name>
</gene>
<dbReference type="AlphaFoldDB" id="A0A9P3UQM5"/>
<protein>
    <submittedName>
        <fullName evidence="1">Uncharacterized protein</fullName>
    </submittedName>
</protein>
<comment type="caution">
    <text evidence="1">The sequence shown here is derived from an EMBL/GenBank/DDBJ whole genome shotgun (WGS) entry which is preliminary data.</text>
</comment>